<dbReference type="Gramene" id="Kaladp0076s0389.1.v1.1">
    <property type="protein sequence ID" value="Kaladp0076s0389.1.v1.1.CDS.1"/>
    <property type="gene ID" value="Kaladp0076s0389.v1.1"/>
</dbReference>
<sequence>MKNKYNTRARRGEEVGSGFGAAEGPSRGVVGSGRGFDRIKRAQPYPSFLPRISNLGCEYAPRALPDAAELGLCGSDLQGGIFDLVSKRRRGCSASSNLAHVHRFGFKKGFYGAGGCDTQEI</sequence>
<dbReference type="AlphaFoldDB" id="A0A7N0UN50"/>
<evidence type="ECO:0000256" key="1">
    <source>
        <dbReference type="SAM" id="MobiDB-lite"/>
    </source>
</evidence>
<evidence type="ECO:0000313" key="2">
    <source>
        <dbReference type="EnsemblPlants" id="Kaladp0076s0389.1.v1.1.CDS.1"/>
    </source>
</evidence>
<dbReference type="EnsemblPlants" id="Kaladp0076s0389.1.v1.1">
    <property type="protein sequence ID" value="Kaladp0076s0389.1.v1.1.CDS.1"/>
    <property type="gene ID" value="Kaladp0076s0389.v1.1"/>
</dbReference>
<accession>A0A7N0UN50</accession>
<evidence type="ECO:0000313" key="3">
    <source>
        <dbReference type="Proteomes" id="UP000594263"/>
    </source>
</evidence>
<feature type="region of interest" description="Disordered" evidence="1">
    <location>
        <begin position="1"/>
        <end position="35"/>
    </location>
</feature>
<keyword evidence="3" id="KW-1185">Reference proteome</keyword>
<protein>
    <submittedName>
        <fullName evidence="2">Uncharacterized protein</fullName>
    </submittedName>
</protein>
<proteinExistence type="predicted"/>
<organism evidence="2 3">
    <name type="scientific">Kalanchoe fedtschenkoi</name>
    <name type="common">Lavender scallops</name>
    <name type="synonym">South American air plant</name>
    <dbReference type="NCBI Taxonomy" id="63787"/>
    <lineage>
        <taxon>Eukaryota</taxon>
        <taxon>Viridiplantae</taxon>
        <taxon>Streptophyta</taxon>
        <taxon>Embryophyta</taxon>
        <taxon>Tracheophyta</taxon>
        <taxon>Spermatophyta</taxon>
        <taxon>Magnoliopsida</taxon>
        <taxon>eudicotyledons</taxon>
        <taxon>Gunneridae</taxon>
        <taxon>Pentapetalae</taxon>
        <taxon>Saxifragales</taxon>
        <taxon>Crassulaceae</taxon>
        <taxon>Kalanchoe</taxon>
    </lineage>
</organism>
<name>A0A7N0UN50_KALFE</name>
<reference evidence="2" key="1">
    <citation type="submission" date="2021-01" db="UniProtKB">
        <authorList>
            <consortium name="EnsemblPlants"/>
        </authorList>
    </citation>
    <scope>IDENTIFICATION</scope>
</reference>
<dbReference type="Proteomes" id="UP000594263">
    <property type="component" value="Unplaced"/>
</dbReference>